<feature type="compositionally biased region" description="Low complexity" evidence="17">
    <location>
        <begin position="88"/>
        <end position="108"/>
    </location>
</feature>
<dbReference type="Proteomes" id="UP000245119">
    <property type="component" value="Linkage Group LG1"/>
</dbReference>
<feature type="region of interest" description="Disordered" evidence="17">
    <location>
        <begin position="1"/>
        <end position="156"/>
    </location>
</feature>
<dbReference type="PROSITE" id="PS50105">
    <property type="entry name" value="SAM_DOMAIN"/>
    <property type="match status" value="1"/>
</dbReference>
<feature type="region of interest" description="Disordered" evidence="17">
    <location>
        <begin position="213"/>
        <end position="251"/>
    </location>
</feature>
<feature type="compositionally biased region" description="Basic and acidic residues" evidence="17">
    <location>
        <begin position="1"/>
        <end position="15"/>
    </location>
</feature>
<comment type="caution">
    <text evidence="20">The sequence shown here is derived from an EMBL/GenBank/DDBJ whole genome shotgun (WGS) entry which is preliminary data.</text>
</comment>
<name>A0A2T7Q013_POMCA</name>
<dbReference type="CDD" id="cd06790">
    <property type="entry name" value="PDZ_neurabin-like"/>
    <property type="match status" value="1"/>
</dbReference>
<feature type="region of interest" description="Disordered" evidence="17">
    <location>
        <begin position="970"/>
        <end position="1069"/>
    </location>
</feature>
<keyword evidence="5" id="KW-0221">Differentiation</keyword>
<feature type="region of interest" description="Disordered" evidence="17">
    <location>
        <begin position="276"/>
        <end position="351"/>
    </location>
</feature>
<feature type="compositionally biased region" description="Low complexity" evidence="17">
    <location>
        <begin position="1492"/>
        <end position="1505"/>
    </location>
</feature>
<feature type="compositionally biased region" description="Basic and acidic residues" evidence="17">
    <location>
        <begin position="979"/>
        <end position="989"/>
    </location>
</feature>
<dbReference type="Pfam" id="PF07647">
    <property type="entry name" value="SAM_2"/>
    <property type="match status" value="1"/>
</dbReference>
<feature type="compositionally biased region" description="Basic and acidic residues" evidence="17">
    <location>
        <begin position="705"/>
        <end position="716"/>
    </location>
</feature>
<evidence type="ECO:0000313" key="20">
    <source>
        <dbReference type="EMBL" id="PVD39008.1"/>
    </source>
</evidence>
<evidence type="ECO:0000256" key="3">
    <source>
        <dbReference type="ARBA" id="ARBA00022490"/>
    </source>
</evidence>
<dbReference type="CDD" id="cd09512">
    <property type="entry name" value="SAM_Neurabin-like"/>
    <property type="match status" value="1"/>
</dbReference>
<dbReference type="GO" id="GO:0030425">
    <property type="term" value="C:dendrite"/>
    <property type="evidence" value="ECO:0007669"/>
    <property type="project" value="TreeGrafter"/>
</dbReference>
<reference evidence="20 21" key="1">
    <citation type="submission" date="2018-04" db="EMBL/GenBank/DDBJ databases">
        <title>The genome of golden apple snail Pomacea canaliculata provides insight into stress tolerance and invasive adaptation.</title>
        <authorList>
            <person name="Liu C."/>
            <person name="Liu B."/>
            <person name="Ren Y."/>
            <person name="Zhang Y."/>
            <person name="Wang H."/>
            <person name="Li S."/>
            <person name="Jiang F."/>
            <person name="Yin L."/>
            <person name="Zhang G."/>
            <person name="Qian W."/>
            <person name="Fan W."/>
        </authorList>
    </citation>
    <scope>NUCLEOTIDE SEQUENCE [LARGE SCALE GENOMIC DNA]</scope>
    <source>
        <strain evidence="20">SZHN2017</strain>
        <tissue evidence="20">Muscle</tissue>
    </source>
</reference>
<feature type="coiled-coil region" evidence="16">
    <location>
        <begin position="1101"/>
        <end position="1219"/>
    </location>
</feature>
<feature type="region of interest" description="Disordered" evidence="17">
    <location>
        <begin position="694"/>
        <end position="733"/>
    </location>
</feature>
<dbReference type="GO" id="GO:0031175">
    <property type="term" value="P:neuron projection development"/>
    <property type="evidence" value="ECO:0007669"/>
    <property type="project" value="TreeGrafter"/>
</dbReference>
<feature type="compositionally biased region" description="Low complexity" evidence="17">
    <location>
        <begin position="403"/>
        <end position="417"/>
    </location>
</feature>
<dbReference type="FunFam" id="1.10.150.50:FF:000008">
    <property type="entry name" value="Neurabin-1 isoform 1-like protein"/>
    <property type="match status" value="1"/>
</dbReference>
<dbReference type="PROSITE" id="PS50106">
    <property type="entry name" value="PDZ"/>
    <property type="match status" value="1"/>
</dbReference>
<evidence type="ECO:0000256" key="13">
    <source>
        <dbReference type="ARBA" id="ARBA00076637"/>
    </source>
</evidence>
<dbReference type="Gene3D" id="2.30.42.10">
    <property type="match status" value="1"/>
</dbReference>
<evidence type="ECO:0000256" key="9">
    <source>
        <dbReference type="ARBA" id="ARBA00023203"/>
    </source>
</evidence>
<keyword evidence="21" id="KW-1185">Reference proteome</keyword>
<dbReference type="GO" id="GO:0015629">
    <property type="term" value="C:actin cytoskeleton"/>
    <property type="evidence" value="ECO:0007669"/>
    <property type="project" value="TreeGrafter"/>
</dbReference>
<evidence type="ECO:0000256" key="14">
    <source>
        <dbReference type="ARBA" id="ARBA00077125"/>
    </source>
</evidence>
<feature type="compositionally biased region" description="Gly residues" evidence="17">
    <location>
        <begin position="78"/>
        <end position="87"/>
    </location>
</feature>
<feature type="compositionally biased region" description="Low complexity" evidence="17">
    <location>
        <begin position="1452"/>
        <end position="1483"/>
    </location>
</feature>
<dbReference type="InterPro" id="IPR001660">
    <property type="entry name" value="SAM"/>
</dbReference>
<feature type="compositionally biased region" description="Pro residues" evidence="17">
    <location>
        <begin position="231"/>
        <end position="245"/>
    </location>
</feature>
<evidence type="ECO:0000256" key="7">
    <source>
        <dbReference type="ARBA" id="ARBA00023018"/>
    </source>
</evidence>
<dbReference type="STRING" id="400727.A0A2T7Q013"/>
<dbReference type="SMART" id="SM00454">
    <property type="entry name" value="SAM"/>
    <property type="match status" value="1"/>
</dbReference>
<feature type="compositionally biased region" description="Acidic residues" evidence="17">
    <location>
        <begin position="990"/>
        <end position="1005"/>
    </location>
</feature>
<evidence type="ECO:0000256" key="5">
    <source>
        <dbReference type="ARBA" id="ARBA00022782"/>
    </source>
</evidence>
<keyword evidence="4" id="KW-0597">Phosphoprotein</keyword>
<feature type="region of interest" description="Disordered" evidence="17">
    <location>
        <begin position="592"/>
        <end position="665"/>
    </location>
</feature>
<dbReference type="GO" id="GO:0014069">
    <property type="term" value="C:postsynaptic density"/>
    <property type="evidence" value="ECO:0007669"/>
    <property type="project" value="TreeGrafter"/>
</dbReference>
<keyword evidence="10" id="KW-0206">Cytoskeleton</keyword>
<evidence type="ECO:0000256" key="16">
    <source>
        <dbReference type="SAM" id="Coils"/>
    </source>
</evidence>
<evidence type="ECO:0000313" key="21">
    <source>
        <dbReference type="Proteomes" id="UP000245119"/>
    </source>
</evidence>
<gene>
    <name evidence="20" type="ORF">C0Q70_01635</name>
</gene>
<evidence type="ECO:0000256" key="4">
    <source>
        <dbReference type="ARBA" id="ARBA00022553"/>
    </source>
</evidence>
<dbReference type="FunFam" id="2.30.42.10:FF:000010">
    <property type="entry name" value="Neurabin-1 isoform 1"/>
    <property type="match status" value="1"/>
</dbReference>
<feature type="compositionally biased region" description="Basic and acidic residues" evidence="17">
    <location>
        <begin position="1416"/>
        <end position="1428"/>
    </location>
</feature>
<dbReference type="OrthoDB" id="62701at2759"/>
<dbReference type="GO" id="GO:0051015">
    <property type="term" value="F:actin filament binding"/>
    <property type="evidence" value="ECO:0007669"/>
    <property type="project" value="TreeGrafter"/>
</dbReference>
<accession>A0A2T7Q013</accession>
<feature type="region of interest" description="Disordered" evidence="17">
    <location>
        <begin position="363"/>
        <end position="447"/>
    </location>
</feature>
<dbReference type="GO" id="GO:0007015">
    <property type="term" value="P:actin filament organization"/>
    <property type="evidence" value="ECO:0007669"/>
    <property type="project" value="TreeGrafter"/>
</dbReference>
<feature type="region of interest" description="Disordered" evidence="17">
    <location>
        <begin position="1360"/>
        <end position="1537"/>
    </location>
</feature>
<feature type="domain" description="PDZ" evidence="19">
    <location>
        <begin position="822"/>
        <end position="910"/>
    </location>
</feature>
<dbReference type="InterPro" id="IPR043446">
    <property type="entry name" value="Neurabin-like"/>
</dbReference>
<evidence type="ECO:0000256" key="12">
    <source>
        <dbReference type="ARBA" id="ARBA00067399"/>
    </source>
</evidence>
<evidence type="ECO:0000256" key="1">
    <source>
        <dbReference type="ARBA" id="ARBA00004245"/>
    </source>
</evidence>
<comment type="subcellular location">
    <subcellularLocation>
        <location evidence="1">Cytoplasm</location>
        <location evidence="1">Cytoskeleton</location>
    </subcellularLocation>
    <subcellularLocation>
        <location evidence="11">Synapse</location>
    </subcellularLocation>
</comment>
<keyword evidence="6" id="KW-0524">Neurogenesis</keyword>
<evidence type="ECO:0000256" key="15">
    <source>
        <dbReference type="ARBA" id="ARBA00082439"/>
    </source>
</evidence>
<organism evidence="20 21">
    <name type="scientific">Pomacea canaliculata</name>
    <name type="common">Golden apple snail</name>
    <dbReference type="NCBI Taxonomy" id="400727"/>
    <lineage>
        <taxon>Eukaryota</taxon>
        <taxon>Metazoa</taxon>
        <taxon>Spiralia</taxon>
        <taxon>Lophotrochozoa</taxon>
        <taxon>Mollusca</taxon>
        <taxon>Gastropoda</taxon>
        <taxon>Caenogastropoda</taxon>
        <taxon>Architaenioglossa</taxon>
        <taxon>Ampullarioidea</taxon>
        <taxon>Ampullariidae</taxon>
        <taxon>Pomacea</taxon>
    </lineage>
</organism>
<dbReference type="Pfam" id="PF00595">
    <property type="entry name" value="PDZ"/>
    <property type="match status" value="1"/>
</dbReference>
<dbReference type="InterPro" id="IPR036034">
    <property type="entry name" value="PDZ_sf"/>
</dbReference>
<evidence type="ECO:0000259" key="18">
    <source>
        <dbReference type="PROSITE" id="PS50105"/>
    </source>
</evidence>
<dbReference type="Pfam" id="PF17817">
    <property type="entry name" value="PDZ_5"/>
    <property type="match status" value="1"/>
</dbReference>
<dbReference type="Gene3D" id="1.10.150.50">
    <property type="entry name" value="Transcription Factor, Ets-1"/>
    <property type="match status" value="1"/>
</dbReference>
<feature type="region of interest" description="Disordered" evidence="17">
    <location>
        <begin position="1726"/>
        <end position="1754"/>
    </location>
</feature>
<dbReference type="InterPro" id="IPR001478">
    <property type="entry name" value="PDZ"/>
</dbReference>
<dbReference type="SMART" id="SM00228">
    <property type="entry name" value="PDZ"/>
    <property type="match status" value="1"/>
</dbReference>
<dbReference type="GO" id="GO:0019722">
    <property type="term" value="P:calcium-mediated signaling"/>
    <property type="evidence" value="ECO:0007669"/>
    <property type="project" value="TreeGrafter"/>
</dbReference>
<dbReference type="PANTHER" id="PTHR16154">
    <property type="entry name" value="NEURABIN"/>
    <property type="match status" value="1"/>
</dbReference>
<keyword evidence="9" id="KW-0009">Actin-binding</keyword>
<dbReference type="SUPFAM" id="SSF47769">
    <property type="entry name" value="SAM/Pointed domain"/>
    <property type="match status" value="1"/>
</dbReference>
<evidence type="ECO:0000259" key="19">
    <source>
        <dbReference type="PROSITE" id="PS50106"/>
    </source>
</evidence>
<feature type="compositionally biased region" description="Basic and acidic residues" evidence="17">
    <location>
        <begin position="385"/>
        <end position="397"/>
    </location>
</feature>
<keyword evidence="7" id="KW-0770">Synapse</keyword>
<evidence type="ECO:0000256" key="11">
    <source>
        <dbReference type="ARBA" id="ARBA00034103"/>
    </source>
</evidence>
<feature type="compositionally biased region" description="Acidic residues" evidence="17">
    <location>
        <begin position="1380"/>
        <end position="1390"/>
    </location>
</feature>
<evidence type="ECO:0000256" key="2">
    <source>
        <dbReference type="ARBA" id="ARBA00022473"/>
    </source>
</evidence>
<protein>
    <recommendedName>
        <fullName evidence="12">Neurabin-1</fullName>
    </recommendedName>
    <alternativeName>
        <fullName evidence="14">Neurabin-I</fullName>
    </alternativeName>
    <alternativeName>
        <fullName evidence="13">Neural tissue-specific F-actin-binding protein I</fullName>
    </alternativeName>
    <alternativeName>
        <fullName evidence="15">Protein phosphatase 1 regulatory subunit 9A</fullName>
    </alternativeName>
</protein>
<dbReference type="GO" id="GO:0005737">
    <property type="term" value="C:cytoplasm"/>
    <property type="evidence" value="ECO:0007669"/>
    <property type="project" value="TreeGrafter"/>
</dbReference>
<keyword evidence="8 16" id="KW-0175">Coiled coil</keyword>
<feature type="compositionally biased region" description="Low complexity" evidence="17">
    <location>
        <begin position="300"/>
        <end position="323"/>
    </location>
</feature>
<evidence type="ECO:0000256" key="8">
    <source>
        <dbReference type="ARBA" id="ARBA00023054"/>
    </source>
</evidence>
<proteinExistence type="predicted"/>
<evidence type="ECO:0000256" key="6">
    <source>
        <dbReference type="ARBA" id="ARBA00022902"/>
    </source>
</evidence>
<feature type="compositionally biased region" description="Low complexity" evidence="17">
    <location>
        <begin position="119"/>
        <end position="136"/>
    </location>
</feature>
<feature type="compositionally biased region" description="Basic and acidic residues" evidence="17">
    <location>
        <begin position="1020"/>
        <end position="1035"/>
    </location>
</feature>
<evidence type="ECO:0000256" key="17">
    <source>
        <dbReference type="SAM" id="MobiDB-lite"/>
    </source>
</evidence>
<keyword evidence="2" id="KW-0217">Developmental protein</keyword>
<feature type="domain" description="SAM" evidence="18">
    <location>
        <begin position="1665"/>
        <end position="1728"/>
    </location>
</feature>
<feature type="coiled-coil region" evidence="16">
    <location>
        <begin position="920"/>
        <end position="948"/>
    </location>
</feature>
<sequence>MAQAHVKDCRDEVLHASRHRSGSTKYGPDAETQPAAQKPPSQSAFLNLRTKFEDSDHRSKGRFGSKVSRIKEMFQGAQGEGMTGTGQGSRSTTGSTTVSTTVPGSGLTDSHHHHNHHTSGAVSVSASLSPSLSVDVGRSPESKRKKMGDAALSGSRDSVLSSWIARSPSSSPSAPDLLPLHPESSLLEATNHVQRFNYTRMLFAKMEEESRLAQEREKVMRRKTSPVHTPSSPPPVLSPRSPPSPVARKVSSFDDVSKISDVGFIYSQEDFLRKDGIVEPKTETPANNTEEEEQSEPCTKSSVSHLSSKPSVTQTSSVSSTTVMLRTHREPQPDVIGANRVGDRTGKYIKNLDLLKTVENVDKPERGTDELKSVRARVTGASTRQRVEPPPKREHSPWRNRQSASESLSFSHSTSTTKPENGVDTSVVRMRQKKPATSPESNKGLSKEEIEAAIERADSYLSSMLATADAEEVQQSKRRSWEGRKRDDATKRFSFDEKNYVSGLARHSRYANHMSASSQSRTEDIPTTYVTSQAVHREVTFDLEQNTNNVAEEVIKSEGDTQNFYASYSNIPDPPPYESTTHFRFRTDKHVTADDKPKLGKPSPPPKKPNPVPRRVAPPPPAATLPSKPLQTEAAQVPALCPDVTEDVLQDKAPSTESAPFPLEPDWGDMVTDFASPVNSQSIEVGLNVTAFAKKSEDDNAQDEVESKIPLKREDGDGSEEPDVTANGEPSEVLDGEDLFEEVEAHVPYIEIPPLSSTDEEDSDDEYQVKKASRLKFSKNPIRVFPTYSTIEYDRRNEDVDPVSASAEYELEKRVEKMDVFEVDLLKGSEGLGLSIIGMGVGADAGLEKLGIFIKTLTEGGAAQQDGRIEVNDQIIEVDGKSLVGVTQAYAASVLRNTSGIVKFQIGREKDPSKSEVARLIQQSLAQDRARENMREKEQERLKQLEEAFEPKDEVMEQLYHEHQQTYQPLRQVNGHASFPKEQEEGRLDDYDEEEDDGADEEEEINAGKNSQEVDDEEKVELLHNERQHQREHNFVLELESAAGDTTPQSMPSIADDENGSSPEYVENSDAKPTVEVFELQESSSDTGSPEMEAEKLFIKLKEAQYKNAVADAELAKLRAKMILLESAESQRKQTDKKYEDALHRLREVEKQLEAAKKEKSQYQDMLEGSQGQYIALERKMKADFSALEKKYHKAKKLIKEYQQREKDFLQERESLLEQQSEKDQQYNDLVKYLKDRVFQLESDLADARKAAGLPPVPSQEIVETVQISVSRSPARAVTTMLNGEEEPLSPLQQSAEDDLSTCSETSFDIVISPDVDETLSNKAVPEFEDEIDAVNVPVEFASVPDTPLLDTSAHRARAHLASNMPARRPPTKRGKSPENDFEDLEDAEAAEAAALAMMTRQDIGRSESESGLETWIKHDSDSTVRKSDARKRKAKQVPAGSMHVPPPSPPSSTSSTAPSLPGTSLSLDTDSQSDSHSLSDAAASRKDDSQSDTSSSVSQTSYDPSKPHFRGMESEIPETASQEDEGGVSLVSAKSSSKGFGLPKFSLKPKGLFGGGSSKEAQGIVLLSNRPLGESTGNGLPLSSTSSSGITLISKKPLDSSCSDLDAVSTTSDVSSSLMVSELDDDVARSGFTLNISGTPAQEENVSPNKRSQNQYQSCSIAEWNTENVCHWLMGLEMDKYIAAFTDKCVTGSQLLAMDGSKLKAMGVVSSKDRELIKKKVKELRAATEKEKKQQEKERKAREKEQKKQLKKK</sequence>
<feature type="compositionally biased region" description="Basic and acidic residues" evidence="17">
    <location>
        <begin position="363"/>
        <end position="373"/>
    </location>
</feature>
<feature type="compositionally biased region" description="Pro residues" evidence="17">
    <location>
        <begin position="602"/>
        <end position="623"/>
    </location>
</feature>
<evidence type="ECO:0000256" key="10">
    <source>
        <dbReference type="ARBA" id="ARBA00023212"/>
    </source>
</evidence>
<keyword evidence="3" id="KW-0963">Cytoplasm</keyword>
<dbReference type="SUPFAM" id="SSF50156">
    <property type="entry name" value="PDZ domain-like"/>
    <property type="match status" value="1"/>
</dbReference>
<dbReference type="PANTHER" id="PTHR16154:SF6">
    <property type="entry name" value="SPINOPHILIN, ISOFORM J"/>
    <property type="match status" value="1"/>
</dbReference>
<dbReference type="EMBL" id="PZQS01000001">
    <property type="protein sequence ID" value="PVD39008.1"/>
    <property type="molecule type" value="Genomic_DNA"/>
</dbReference>
<dbReference type="InterPro" id="IPR013761">
    <property type="entry name" value="SAM/pointed_sf"/>
</dbReference>
<dbReference type="InterPro" id="IPR040645">
    <property type="entry name" value="Neurabin-1/2_PDZ"/>
</dbReference>